<name>A0AAV6QP15_SOLSE</name>
<feature type="signal peptide" evidence="1">
    <location>
        <begin position="1"/>
        <end position="26"/>
    </location>
</feature>
<dbReference type="AlphaFoldDB" id="A0AAV6QP15"/>
<evidence type="ECO:0000313" key="3">
    <source>
        <dbReference type="Proteomes" id="UP000693946"/>
    </source>
</evidence>
<accession>A0AAV6QP15</accession>
<keyword evidence="1" id="KW-0732">Signal</keyword>
<gene>
    <name evidence="2" type="ORF">JOB18_016460</name>
</gene>
<proteinExistence type="predicted"/>
<evidence type="ECO:0000256" key="1">
    <source>
        <dbReference type="SAM" id="SignalP"/>
    </source>
</evidence>
<organism evidence="2 3">
    <name type="scientific">Solea senegalensis</name>
    <name type="common">Senegalese sole</name>
    <dbReference type="NCBI Taxonomy" id="28829"/>
    <lineage>
        <taxon>Eukaryota</taxon>
        <taxon>Metazoa</taxon>
        <taxon>Chordata</taxon>
        <taxon>Craniata</taxon>
        <taxon>Vertebrata</taxon>
        <taxon>Euteleostomi</taxon>
        <taxon>Actinopterygii</taxon>
        <taxon>Neopterygii</taxon>
        <taxon>Teleostei</taxon>
        <taxon>Neoteleostei</taxon>
        <taxon>Acanthomorphata</taxon>
        <taxon>Carangaria</taxon>
        <taxon>Pleuronectiformes</taxon>
        <taxon>Pleuronectoidei</taxon>
        <taxon>Soleidae</taxon>
        <taxon>Solea</taxon>
    </lineage>
</organism>
<feature type="chain" id="PRO_5043383702" evidence="1">
    <location>
        <begin position="27"/>
        <end position="188"/>
    </location>
</feature>
<evidence type="ECO:0000313" key="2">
    <source>
        <dbReference type="EMBL" id="KAG7493804.1"/>
    </source>
</evidence>
<sequence>MNKMMIIHWHELLMIITFLSEYKCGSGPEKFVLCNFEEPQTLKTKSELPVSGWSTDCGEREGGGGRRRGCAFPHWLCSQLQGALRDSTAEHGVQFCHRSSAQSDCGEERHGEASVSDDKVSVSVKNSSHLHPSASATEKKGGEGEALLENQTFHTVLGPTELFPRTTARIESESFNAEYSCINLRSWV</sequence>
<comment type="caution">
    <text evidence="2">The sequence shown here is derived from an EMBL/GenBank/DDBJ whole genome shotgun (WGS) entry which is preliminary data.</text>
</comment>
<dbReference type="Proteomes" id="UP000693946">
    <property type="component" value="Linkage Group LG4"/>
</dbReference>
<reference evidence="2 3" key="1">
    <citation type="journal article" date="2021" name="Sci. Rep.">
        <title>Chromosome anchoring in Senegalese sole (Solea senegalensis) reveals sex-associated markers and genome rearrangements in flatfish.</title>
        <authorList>
            <person name="Guerrero-Cozar I."/>
            <person name="Gomez-Garrido J."/>
            <person name="Berbel C."/>
            <person name="Martinez-Blanch J.F."/>
            <person name="Alioto T."/>
            <person name="Claros M.G."/>
            <person name="Gagnaire P.A."/>
            <person name="Manchado M."/>
        </authorList>
    </citation>
    <scope>NUCLEOTIDE SEQUENCE [LARGE SCALE GENOMIC DNA]</scope>
    <source>
        <strain evidence="2">Sse05_10M</strain>
    </source>
</reference>
<keyword evidence="3" id="KW-1185">Reference proteome</keyword>
<protein>
    <submittedName>
        <fullName evidence="2">Uncharacterized protein</fullName>
    </submittedName>
</protein>
<dbReference type="EMBL" id="JAGKHQ010000016">
    <property type="protein sequence ID" value="KAG7493804.1"/>
    <property type="molecule type" value="Genomic_DNA"/>
</dbReference>